<dbReference type="InterPro" id="IPR008974">
    <property type="entry name" value="TRAF-like"/>
</dbReference>
<evidence type="ECO:0000259" key="12">
    <source>
        <dbReference type="PROSITE" id="PS51081"/>
    </source>
</evidence>
<dbReference type="GO" id="GO:0031624">
    <property type="term" value="F:ubiquitin conjugating enzyme binding"/>
    <property type="evidence" value="ECO:0007669"/>
    <property type="project" value="TreeGrafter"/>
</dbReference>
<comment type="similarity">
    <text evidence="3 10">Belongs to the SINA (Seven in absentia) family.</text>
</comment>
<dbReference type="AlphaFoldDB" id="A0A7R9NVT9"/>
<dbReference type="GO" id="GO:0016567">
    <property type="term" value="P:protein ubiquitination"/>
    <property type="evidence" value="ECO:0007669"/>
    <property type="project" value="UniProtKB-UniPathway"/>
</dbReference>
<proteinExistence type="inferred from homology"/>
<dbReference type="SUPFAM" id="SSF57850">
    <property type="entry name" value="RING/U-box"/>
    <property type="match status" value="1"/>
</dbReference>
<dbReference type="GO" id="GO:0043161">
    <property type="term" value="P:proteasome-mediated ubiquitin-dependent protein catabolic process"/>
    <property type="evidence" value="ECO:0007669"/>
    <property type="project" value="TreeGrafter"/>
</dbReference>
<dbReference type="InterPro" id="IPR001841">
    <property type="entry name" value="Znf_RING"/>
</dbReference>
<comment type="function">
    <text evidence="10">E3 ubiquitin-protein ligase that mediates ubiquitination and subsequent proteasomal degradation of target proteins. E3 ubiquitin ligases accept ubiquitin from an E2 ubiquitin-conjugating enzyme in the form of a thioester and then directly transfers the ubiquitin to targeted substrates.</text>
</comment>
<dbReference type="Gene3D" id="2.60.210.10">
    <property type="entry name" value="Apoptosis, Tumor Necrosis Factor Receptor Associated Protein 2, Chain A"/>
    <property type="match status" value="2"/>
</dbReference>
<gene>
    <name evidence="13" type="ORF">TTEB3V08_LOCUS5876</name>
</gene>
<evidence type="ECO:0000256" key="4">
    <source>
        <dbReference type="ARBA" id="ARBA00022679"/>
    </source>
</evidence>
<dbReference type="FunFam" id="3.30.40.10:FF:000041">
    <property type="entry name" value="E3 ubiquitin-protein ligase SINAT3"/>
    <property type="match status" value="2"/>
</dbReference>
<comment type="pathway">
    <text evidence="2 10">Protein modification; protein ubiquitination.</text>
</comment>
<organism evidence="13">
    <name type="scientific">Timema tahoe</name>
    <dbReference type="NCBI Taxonomy" id="61484"/>
    <lineage>
        <taxon>Eukaryota</taxon>
        <taxon>Metazoa</taxon>
        <taxon>Ecdysozoa</taxon>
        <taxon>Arthropoda</taxon>
        <taxon>Hexapoda</taxon>
        <taxon>Insecta</taxon>
        <taxon>Pterygota</taxon>
        <taxon>Neoptera</taxon>
        <taxon>Polyneoptera</taxon>
        <taxon>Phasmatodea</taxon>
        <taxon>Timematodea</taxon>
        <taxon>Timematoidea</taxon>
        <taxon>Timematidae</taxon>
        <taxon>Timema</taxon>
    </lineage>
</organism>
<accession>A0A7R9NVT9</accession>
<evidence type="ECO:0000256" key="9">
    <source>
        <dbReference type="PROSITE-ProRule" id="PRU00455"/>
    </source>
</evidence>
<reference evidence="13" key="1">
    <citation type="submission" date="2020-11" db="EMBL/GenBank/DDBJ databases">
        <authorList>
            <person name="Tran Van P."/>
        </authorList>
    </citation>
    <scope>NUCLEOTIDE SEQUENCE</scope>
</reference>
<dbReference type="Pfam" id="PF21361">
    <property type="entry name" value="Sina_ZnF"/>
    <property type="match status" value="2"/>
</dbReference>
<evidence type="ECO:0000256" key="3">
    <source>
        <dbReference type="ARBA" id="ARBA00009119"/>
    </source>
</evidence>
<comment type="catalytic activity">
    <reaction evidence="1 10">
        <text>S-ubiquitinyl-[E2 ubiquitin-conjugating enzyme]-L-cysteine + [acceptor protein]-L-lysine = [E2 ubiquitin-conjugating enzyme]-L-cysteine + N(6)-ubiquitinyl-[acceptor protein]-L-lysine.</text>
        <dbReference type="EC" id="2.3.2.27"/>
    </reaction>
</comment>
<evidence type="ECO:0000256" key="6">
    <source>
        <dbReference type="ARBA" id="ARBA00022771"/>
    </source>
</evidence>
<protein>
    <recommendedName>
        <fullName evidence="10">E3 ubiquitin-protein ligase</fullName>
        <ecNumber evidence="10">2.3.2.27</ecNumber>
    </recommendedName>
</protein>
<evidence type="ECO:0000256" key="1">
    <source>
        <dbReference type="ARBA" id="ARBA00000900"/>
    </source>
</evidence>
<evidence type="ECO:0000256" key="5">
    <source>
        <dbReference type="ARBA" id="ARBA00022723"/>
    </source>
</evidence>
<keyword evidence="7 10" id="KW-0833">Ubl conjugation pathway</keyword>
<dbReference type="EMBL" id="OE001964">
    <property type="protein sequence ID" value="CAD7457886.1"/>
    <property type="molecule type" value="Genomic_DNA"/>
</dbReference>
<keyword evidence="8 10" id="KW-0862">Zinc</keyword>
<dbReference type="InterPro" id="IPR004162">
    <property type="entry name" value="SINA-like_animal"/>
</dbReference>
<dbReference type="PROSITE" id="PS51081">
    <property type="entry name" value="ZF_SIAH"/>
    <property type="match status" value="2"/>
</dbReference>
<evidence type="ECO:0000256" key="10">
    <source>
        <dbReference type="RuleBase" id="RU201113"/>
    </source>
</evidence>
<dbReference type="Gene3D" id="3.30.40.10">
    <property type="entry name" value="Zinc/RING finger domain, C3HC4 (zinc finger)"/>
    <property type="match status" value="3"/>
</dbReference>
<dbReference type="PANTHER" id="PTHR45877">
    <property type="entry name" value="E3 UBIQUITIN-PROTEIN LIGASE SIAH2"/>
    <property type="match status" value="1"/>
</dbReference>
<dbReference type="PANTHER" id="PTHR45877:SF2">
    <property type="entry name" value="E3 UBIQUITIN-PROTEIN LIGASE SINA-RELATED"/>
    <property type="match status" value="1"/>
</dbReference>
<dbReference type="Pfam" id="PF21362">
    <property type="entry name" value="Sina_RING"/>
    <property type="match status" value="2"/>
</dbReference>
<dbReference type="UniPathway" id="UPA00143"/>
<feature type="domain" description="SIAH-type" evidence="12">
    <location>
        <begin position="339"/>
        <end position="400"/>
    </location>
</feature>
<keyword evidence="5 10" id="KW-0479">Metal-binding</keyword>
<dbReference type="InterPro" id="IPR049548">
    <property type="entry name" value="Sina-like_RING"/>
</dbReference>
<keyword evidence="4" id="KW-0808">Transferase</keyword>
<evidence type="ECO:0000259" key="11">
    <source>
        <dbReference type="PROSITE" id="PS50089"/>
    </source>
</evidence>
<evidence type="ECO:0000313" key="13">
    <source>
        <dbReference type="EMBL" id="CAD7457886.1"/>
    </source>
</evidence>
<evidence type="ECO:0000256" key="7">
    <source>
        <dbReference type="ARBA" id="ARBA00022786"/>
    </source>
</evidence>
<feature type="domain" description="RING-type" evidence="11">
    <location>
        <begin position="26"/>
        <end position="61"/>
    </location>
</feature>
<name>A0A7R9NVT9_9NEOP</name>
<sequence length="529" mass="60556">MSGTPVSSRGDVRDDVSKSVLSSLECPVCMEYIAPPITLCQNGHNICSCCRKKMFRCPVCEGQFLSVRNRALEDIAAAIEYPCRFSHLGCDEAYPMDRIGKHHSKCPHRVYSCFFDKLSVCGWKGRRQDIKRHVLDAHGKSALDLDDGASSCVSWEVPNSVCYRDSLQGRLLSRYVGGRSTAARYRYKLKLRTPDGLQKASFCSTPLTEMDETERVFESGECVVVDFDLLLRFVKGVKTMKILRVDDVVTELAPPEDEYAMSQRTRSMLVVDSPKNFRENLLFVLTCPRCKEYLDPPIIICETGHNLCHRCRPDQQTCTVCLRPLLDTRNVSLEGIAREVTYPCRYRGQGCREAFPMVDIAVHHGRCHFRVYNCPGRILEKCRWQGRRAEMETHLRDVHTNIHISFKTVKSSLVSWEITNAECYQDSHHFGYAFDEVFLFQKAFDVSQRKLCMAVKCLCPQDRVGRFRYQFRMTKNGGGQEVKLSSLVHHQEEEVAAVFQVGDCVRVDFDMLMSYVKGTRTMQIIRTSK</sequence>
<comment type="domain">
    <text evidence="10">The SBD domain (substrate-binding domain) mediates the interaction with substrate proteins. It is related to the TRAF family.</text>
</comment>
<keyword evidence="6 9" id="KW-0863">Zinc-finger</keyword>
<dbReference type="InterPro" id="IPR013010">
    <property type="entry name" value="Znf_SIAH"/>
</dbReference>
<dbReference type="EC" id="2.3.2.27" evidence="10"/>
<dbReference type="Pfam" id="PF03145">
    <property type="entry name" value="Sina_TRAF"/>
    <property type="match status" value="2"/>
</dbReference>
<dbReference type="GO" id="GO:0061630">
    <property type="term" value="F:ubiquitin protein ligase activity"/>
    <property type="evidence" value="ECO:0007669"/>
    <property type="project" value="UniProtKB-EC"/>
</dbReference>
<evidence type="ECO:0000256" key="2">
    <source>
        <dbReference type="ARBA" id="ARBA00004906"/>
    </source>
</evidence>
<dbReference type="InterPro" id="IPR013083">
    <property type="entry name" value="Znf_RING/FYVE/PHD"/>
</dbReference>
<dbReference type="GO" id="GO:0008270">
    <property type="term" value="F:zinc ion binding"/>
    <property type="evidence" value="ECO:0007669"/>
    <property type="project" value="UniProtKB-KW"/>
</dbReference>
<dbReference type="GO" id="GO:0005737">
    <property type="term" value="C:cytoplasm"/>
    <property type="evidence" value="ECO:0007669"/>
    <property type="project" value="InterPro"/>
</dbReference>
<evidence type="ECO:0000256" key="8">
    <source>
        <dbReference type="ARBA" id="ARBA00022833"/>
    </source>
</evidence>
<dbReference type="SUPFAM" id="SSF49599">
    <property type="entry name" value="TRAF domain-like"/>
    <property type="match status" value="2"/>
</dbReference>
<dbReference type="PROSITE" id="PS50089">
    <property type="entry name" value="ZF_RING_2"/>
    <property type="match status" value="1"/>
</dbReference>
<comment type="domain">
    <text evidence="10">The RING-type zinc finger domain is essential for ubiquitin ligase activity.</text>
</comment>
<feature type="domain" description="SIAH-type" evidence="12">
    <location>
        <begin position="78"/>
        <end position="139"/>
    </location>
</feature>
<dbReference type="InterPro" id="IPR018121">
    <property type="entry name" value="7-in-absentia-prot_TRAF-dom"/>
</dbReference>